<reference evidence="2" key="1">
    <citation type="journal article" date="2019" name="Sci. Rep.">
        <title>Draft genome of Tanacetum cinerariifolium, the natural source of mosquito coil.</title>
        <authorList>
            <person name="Yamashiro T."/>
            <person name="Shiraishi A."/>
            <person name="Satake H."/>
            <person name="Nakayama K."/>
        </authorList>
    </citation>
    <scope>NUCLEOTIDE SEQUENCE</scope>
</reference>
<feature type="non-terminal residue" evidence="2">
    <location>
        <position position="1"/>
    </location>
</feature>
<feature type="region of interest" description="Disordered" evidence="1">
    <location>
        <begin position="1"/>
        <end position="54"/>
    </location>
</feature>
<feature type="compositionally biased region" description="Basic residues" evidence="1">
    <location>
        <begin position="1"/>
        <end position="11"/>
    </location>
</feature>
<organism evidence="2">
    <name type="scientific">Tanacetum cinerariifolium</name>
    <name type="common">Dalmatian daisy</name>
    <name type="synonym">Chrysanthemum cinerariifolium</name>
    <dbReference type="NCBI Taxonomy" id="118510"/>
    <lineage>
        <taxon>Eukaryota</taxon>
        <taxon>Viridiplantae</taxon>
        <taxon>Streptophyta</taxon>
        <taxon>Embryophyta</taxon>
        <taxon>Tracheophyta</taxon>
        <taxon>Spermatophyta</taxon>
        <taxon>Magnoliopsida</taxon>
        <taxon>eudicotyledons</taxon>
        <taxon>Gunneridae</taxon>
        <taxon>Pentapetalae</taxon>
        <taxon>asterids</taxon>
        <taxon>campanulids</taxon>
        <taxon>Asterales</taxon>
        <taxon>Asteraceae</taxon>
        <taxon>Asteroideae</taxon>
        <taxon>Anthemideae</taxon>
        <taxon>Anthemidinae</taxon>
        <taxon>Tanacetum</taxon>
    </lineage>
</organism>
<evidence type="ECO:0000256" key="1">
    <source>
        <dbReference type="SAM" id="MobiDB-lite"/>
    </source>
</evidence>
<name>A0A699J670_TANCI</name>
<sequence>PPQSHHHHPHHHTADATISTPPPQPHLMTTIPETVPSPPRRHTPSVDHHTPPLQ</sequence>
<comment type="caution">
    <text evidence="2">The sequence shown here is derived from an EMBL/GenBank/DDBJ whole genome shotgun (WGS) entry which is preliminary data.</text>
</comment>
<protein>
    <submittedName>
        <fullName evidence="2">Uncharacterized protein</fullName>
    </submittedName>
</protein>
<gene>
    <name evidence="2" type="ORF">Tci_587077</name>
</gene>
<accession>A0A699J670</accession>
<dbReference type="AlphaFoldDB" id="A0A699J670"/>
<proteinExistence type="predicted"/>
<evidence type="ECO:0000313" key="2">
    <source>
        <dbReference type="EMBL" id="GFA15105.1"/>
    </source>
</evidence>
<feature type="compositionally biased region" description="Basic and acidic residues" evidence="1">
    <location>
        <begin position="44"/>
        <end position="54"/>
    </location>
</feature>
<dbReference type="EMBL" id="BKCJ010376817">
    <property type="protein sequence ID" value="GFA15105.1"/>
    <property type="molecule type" value="Genomic_DNA"/>
</dbReference>